<dbReference type="Proteomes" id="UP001331761">
    <property type="component" value="Unassembled WGS sequence"/>
</dbReference>
<evidence type="ECO:0000313" key="2">
    <source>
        <dbReference type="Proteomes" id="UP001331761"/>
    </source>
</evidence>
<name>A0AAN8F9W9_TRICO</name>
<proteinExistence type="predicted"/>
<dbReference type="EMBL" id="WIXE01012695">
    <property type="protein sequence ID" value="KAK5975726.1"/>
    <property type="molecule type" value="Genomic_DNA"/>
</dbReference>
<comment type="caution">
    <text evidence="1">The sequence shown here is derived from an EMBL/GenBank/DDBJ whole genome shotgun (WGS) entry which is preliminary data.</text>
</comment>
<accession>A0AAN8F9W9</accession>
<reference evidence="1 2" key="1">
    <citation type="submission" date="2019-10" db="EMBL/GenBank/DDBJ databases">
        <title>Assembly and Annotation for the nematode Trichostrongylus colubriformis.</title>
        <authorList>
            <person name="Martin J."/>
        </authorList>
    </citation>
    <scope>NUCLEOTIDE SEQUENCE [LARGE SCALE GENOMIC DNA]</scope>
    <source>
        <strain evidence="1">G859</strain>
        <tissue evidence="1">Whole worm</tissue>
    </source>
</reference>
<organism evidence="1 2">
    <name type="scientific">Trichostrongylus colubriformis</name>
    <name type="common">Black scour worm</name>
    <dbReference type="NCBI Taxonomy" id="6319"/>
    <lineage>
        <taxon>Eukaryota</taxon>
        <taxon>Metazoa</taxon>
        <taxon>Ecdysozoa</taxon>
        <taxon>Nematoda</taxon>
        <taxon>Chromadorea</taxon>
        <taxon>Rhabditida</taxon>
        <taxon>Rhabditina</taxon>
        <taxon>Rhabditomorpha</taxon>
        <taxon>Strongyloidea</taxon>
        <taxon>Trichostrongylidae</taxon>
        <taxon>Trichostrongylus</taxon>
    </lineage>
</organism>
<keyword evidence="2" id="KW-1185">Reference proteome</keyword>
<gene>
    <name evidence="1" type="ORF">GCK32_014345</name>
</gene>
<sequence>SKRLIQNQLRPGNKWQFPGARRPFDAQGQLNNPSQINPEALKEPDVHSWLAQQVINDLIIQRENCELWNQNITLKESLRNVGQENNALREMCRQKEVNISILEKKTSDLKAELKSFNEFQQDLHRVSKAFDTKPETEDDMESFKCTCGQC</sequence>
<protein>
    <submittedName>
        <fullName evidence="1">Uncharacterized protein</fullName>
    </submittedName>
</protein>
<dbReference type="AlphaFoldDB" id="A0AAN8F9W9"/>
<evidence type="ECO:0000313" key="1">
    <source>
        <dbReference type="EMBL" id="KAK5975726.1"/>
    </source>
</evidence>
<feature type="non-terminal residue" evidence="1">
    <location>
        <position position="1"/>
    </location>
</feature>